<gene>
    <name evidence="1" type="ORF">G5V65_14105</name>
</gene>
<comment type="caution">
    <text evidence="1">The sequence shown here is derived from an EMBL/GenBank/DDBJ whole genome shotgun (WGS) entry which is preliminary data.</text>
</comment>
<sequence>MTCQLYRHFDAEGRLLYVGISLSAVERLKQHVARSGWSAEIASITVETHADREAAMKAEREAVERERPLYNKQLVPKGQLRMPFPDGFNESEYDGDIPKLGAKFHDAIGWKTHVRFEGSDDGLLYIYRGEAKPIALDFEKLRALAEMADRAKKWRDDFNEIHADLVREVGFEL</sequence>
<dbReference type="SUPFAM" id="SSF82771">
    <property type="entry name" value="GIY-YIG endonuclease"/>
    <property type="match status" value="1"/>
</dbReference>
<name>A0A6M1U0A0_9RHOB</name>
<dbReference type="InterPro" id="IPR035901">
    <property type="entry name" value="GIY-YIG_endonuc_sf"/>
</dbReference>
<dbReference type="EMBL" id="JAALFE010000013">
    <property type="protein sequence ID" value="NGQ92032.1"/>
    <property type="molecule type" value="Genomic_DNA"/>
</dbReference>
<dbReference type="AlphaFoldDB" id="A0A6M1U0A0"/>
<evidence type="ECO:0000313" key="1">
    <source>
        <dbReference type="EMBL" id="NGQ92032.1"/>
    </source>
</evidence>
<accession>A0A6M1U0A0</accession>
<dbReference type="Proteomes" id="UP000474758">
    <property type="component" value="Unassembled WGS sequence"/>
</dbReference>
<evidence type="ECO:0000313" key="2">
    <source>
        <dbReference type="Proteomes" id="UP000474758"/>
    </source>
</evidence>
<dbReference type="RefSeq" id="WP_165051221.1">
    <property type="nucleotide sequence ID" value="NZ_JAALFE010000013.1"/>
</dbReference>
<reference evidence="1 2" key="1">
    <citation type="submission" date="2020-02" db="EMBL/GenBank/DDBJ databases">
        <title>Rhodobacter translucens sp. nov., a novel bacterium isolated from activated sludge.</title>
        <authorList>
            <person name="Liu J."/>
        </authorList>
    </citation>
    <scope>NUCLEOTIDE SEQUENCE [LARGE SCALE GENOMIC DNA]</scope>
    <source>
        <strain evidence="1 2">HX-7-19</strain>
    </source>
</reference>
<organism evidence="1 2">
    <name type="scientific">Paragemmobacter kunshanensis</name>
    <dbReference type="NCBI Taxonomy" id="2583234"/>
    <lineage>
        <taxon>Bacteria</taxon>
        <taxon>Pseudomonadati</taxon>
        <taxon>Pseudomonadota</taxon>
        <taxon>Alphaproteobacteria</taxon>
        <taxon>Rhodobacterales</taxon>
        <taxon>Paracoccaceae</taxon>
        <taxon>Paragemmobacter</taxon>
    </lineage>
</organism>
<keyword evidence="2" id="KW-1185">Reference proteome</keyword>
<protein>
    <recommendedName>
        <fullName evidence="3">GIY-YIG nuclease family protein</fullName>
    </recommendedName>
</protein>
<evidence type="ECO:0008006" key="3">
    <source>
        <dbReference type="Google" id="ProtNLM"/>
    </source>
</evidence>
<proteinExistence type="predicted"/>